<dbReference type="Proteomes" id="UP001642482">
    <property type="component" value="Unassembled WGS sequence"/>
</dbReference>
<dbReference type="EMBL" id="CAWUHD010000099">
    <property type="protein sequence ID" value="CAK7231148.1"/>
    <property type="molecule type" value="Genomic_DNA"/>
</dbReference>
<accession>A0ABP0CGG4</accession>
<gene>
    <name evidence="2" type="ORF">SEUCBS140593_007828</name>
</gene>
<keyword evidence="3" id="KW-1185">Reference proteome</keyword>
<organism evidence="2 3">
    <name type="scientific">Sporothrix eucalyptigena</name>
    <dbReference type="NCBI Taxonomy" id="1812306"/>
    <lineage>
        <taxon>Eukaryota</taxon>
        <taxon>Fungi</taxon>
        <taxon>Dikarya</taxon>
        <taxon>Ascomycota</taxon>
        <taxon>Pezizomycotina</taxon>
        <taxon>Sordariomycetes</taxon>
        <taxon>Sordariomycetidae</taxon>
        <taxon>Ophiostomatales</taxon>
        <taxon>Ophiostomataceae</taxon>
        <taxon>Sporothrix</taxon>
    </lineage>
</organism>
<reference evidence="2 3" key="1">
    <citation type="submission" date="2024-01" db="EMBL/GenBank/DDBJ databases">
        <authorList>
            <person name="Allen C."/>
            <person name="Tagirdzhanova G."/>
        </authorList>
    </citation>
    <scope>NUCLEOTIDE SEQUENCE [LARGE SCALE GENOMIC DNA]</scope>
</reference>
<evidence type="ECO:0008006" key="4">
    <source>
        <dbReference type="Google" id="ProtNLM"/>
    </source>
</evidence>
<feature type="region of interest" description="Disordered" evidence="1">
    <location>
        <begin position="47"/>
        <end position="134"/>
    </location>
</feature>
<feature type="compositionally biased region" description="Polar residues" evidence="1">
    <location>
        <begin position="301"/>
        <end position="313"/>
    </location>
</feature>
<feature type="region of interest" description="Disordered" evidence="1">
    <location>
        <begin position="230"/>
        <end position="313"/>
    </location>
</feature>
<evidence type="ECO:0000313" key="2">
    <source>
        <dbReference type="EMBL" id="CAK7231148.1"/>
    </source>
</evidence>
<feature type="compositionally biased region" description="Low complexity" evidence="1">
    <location>
        <begin position="242"/>
        <end position="265"/>
    </location>
</feature>
<feature type="compositionally biased region" description="Low complexity" evidence="1">
    <location>
        <begin position="396"/>
        <end position="434"/>
    </location>
</feature>
<sequence length="505" mass="56377">MCIKYVYYNSYSDEQFDITERVESCTPGYICPNPRTLHFDREYAVPRDQAKASQARNDRQPGGPTVTESSDSHSPRSLSPASASPASDASVDREPREPRRRRKSDVYVNGTKVSSTSTTIKSSPKPPSSPRTMPIPIQRAATMTYGGMEPPPERGRRPIIVEDRVPSVPGHHGLLSSTPRVMPIPLPGHADIYQHSTRRGLRDFRDLRDLREMRDLRDMRDMRDFRDLRDFRPVGGVSGLDRSSTLRRPTPSTPPNNNNFLSPNRARAERSPQGYGSAEDEKERRERRRRRRDARERASVMPSSLPTMGNTDVFGSSYESSASGAASSATSANASSTASPAVSAVKKELRWEDEMRRLQNEKINSRPKLPREQAVPTNTKLQGEVKSILKNSTTTSPAAPEGRSRASSRASSTRPPSSSRTSSRPPSSRRASFAADDDIFITGLSGLNISTPPAGPPPPMDLPTDAERTRLRDRFSMPPRRYTAGGSFKRRTEIWYPEEGRYRFM</sequence>
<feature type="region of interest" description="Disordered" evidence="1">
    <location>
        <begin position="357"/>
        <end position="465"/>
    </location>
</feature>
<feature type="compositionally biased region" description="Low complexity" evidence="1">
    <location>
        <begin position="111"/>
        <end position="123"/>
    </location>
</feature>
<evidence type="ECO:0000256" key="1">
    <source>
        <dbReference type="SAM" id="MobiDB-lite"/>
    </source>
</evidence>
<protein>
    <recommendedName>
        <fullName evidence="4">Pal1 cell morphology protein</fullName>
    </recommendedName>
</protein>
<comment type="caution">
    <text evidence="2">The sequence shown here is derived from an EMBL/GenBank/DDBJ whole genome shotgun (WGS) entry which is preliminary data.</text>
</comment>
<proteinExistence type="predicted"/>
<evidence type="ECO:0000313" key="3">
    <source>
        <dbReference type="Proteomes" id="UP001642482"/>
    </source>
</evidence>
<feature type="compositionally biased region" description="Low complexity" evidence="1">
    <location>
        <begin position="75"/>
        <end position="89"/>
    </location>
</feature>
<name>A0ABP0CGG4_9PEZI</name>